<sequence length="150" mass="16790">MHFSPRTQLEGLYSRLLGSDSFKTLPQKVLPHPPQTTALSASQQSQHGRHPVPHQLLEELPPLPTFASELQNSADPRDVPPWLISTGIHGFMQETSEKGLLHSDLATIISDTSTQYLALYPVVENWLKLKTDNVLKRSGQVRMKILSTDM</sequence>
<dbReference type="AlphaFoldDB" id="A0A2N5UQQ5"/>
<feature type="compositionally biased region" description="Low complexity" evidence="1">
    <location>
        <begin position="35"/>
        <end position="46"/>
    </location>
</feature>
<proteinExistence type="predicted"/>
<gene>
    <name evidence="2" type="ORF">PCASD_06843</name>
</gene>
<organism evidence="2 3">
    <name type="scientific">Puccinia coronata f. sp. avenae</name>
    <dbReference type="NCBI Taxonomy" id="200324"/>
    <lineage>
        <taxon>Eukaryota</taxon>
        <taxon>Fungi</taxon>
        <taxon>Dikarya</taxon>
        <taxon>Basidiomycota</taxon>
        <taxon>Pucciniomycotina</taxon>
        <taxon>Pucciniomycetes</taxon>
        <taxon>Pucciniales</taxon>
        <taxon>Pucciniaceae</taxon>
        <taxon>Puccinia</taxon>
    </lineage>
</organism>
<dbReference type="EMBL" id="PGCI01000108">
    <property type="protein sequence ID" value="PLW39966.1"/>
    <property type="molecule type" value="Genomic_DNA"/>
</dbReference>
<evidence type="ECO:0000313" key="3">
    <source>
        <dbReference type="Proteomes" id="UP000235392"/>
    </source>
</evidence>
<feature type="region of interest" description="Disordered" evidence="1">
    <location>
        <begin position="24"/>
        <end position="60"/>
    </location>
</feature>
<name>A0A2N5UQQ5_9BASI</name>
<protein>
    <submittedName>
        <fullName evidence="2">Uncharacterized protein</fullName>
    </submittedName>
</protein>
<evidence type="ECO:0000313" key="2">
    <source>
        <dbReference type="EMBL" id="PLW39966.1"/>
    </source>
</evidence>
<accession>A0A2N5UQQ5</accession>
<reference evidence="2 3" key="1">
    <citation type="submission" date="2017-11" db="EMBL/GenBank/DDBJ databases">
        <title>De novo assembly and phasing of dikaryotic genomes from two isolates of Puccinia coronata f. sp. avenae, the causal agent of oat crown rust.</title>
        <authorList>
            <person name="Miller M.E."/>
            <person name="Zhang Y."/>
            <person name="Omidvar V."/>
            <person name="Sperschneider J."/>
            <person name="Schwessinger B."/>
            <person name="Raley C."/>
            <person name="Palmer J.M."/>
            <person name="Garnica D."/>
            <person name="Upadhyaya N."/>
            <person name="Rathjen J."/>
            <person name="Taylor J.M."/>
            <person name="Park R.F."/>
            <person name="Dodds P.N."/>
            <person name="Hirsch C.D."/>
            <person name="Kianian S.F."/>
            <person name="Figueroa M."/>
        </authorList>
    </citation>
    <scope>NUCLEOTIDE SEQUENCE [LARGE SCALE GENOMIC DNA]</scope>
    <source>
        <strain evidence="2">12SD80</strain>
    </source>
</reference>
<comment type="caution">
    <text evidence="2">The sequence shown here is derived from an EMBL/GenBank/DDBJ whole genome shotgun (WGS) entry which is preliminary data.</text>
</comment>
<evidence type="ECO:0000256" key="1">
    <source>
        <dbReference type="SAM" id="MobiDB-lite"/>
    </source>
</evidence>
<dbReference type="Proteomes" id="UP000235392">
    <property type="component" value="Unassembled WGS sequence"/>
</dbReference>